<organism evidence="2">
    <name type="scientific">marine sediment metagenome</name>
    <dbReference type="NCBI Taxonomy" id="412755"/>
    <lineage>
        <taxon>unclassified sequences</taxon>
        <taxon>metagenomes</taxon>
        <taxon>ecological metagenomes</taxon>
    </lineage>
</organism>
<reference evidence="2" key="1">
    <citation type="journal article" date="2014" name="Front. Microbiol.">
        <title>High frequency of phylogenetically diverse reductive dehalogenase-homologous genes in deep subseafloor sedimentary metagenomes.</title>
        <authorList>
            <person name="Kawai M."/>
            <person name="Futagami T."/>
            <person name="Toyoda A."/>
            <person name="Takaki Y."/>
            <person name="Nishi S."/>
            <person name="Hori S."/>
            <person name="Arai W."/>
            <person name="Tsubouchi T."/>
            <person name="Morono Y."/>
            <person name="Uchiyama I."/>
            <person name="Ito T."/>
            <person name="Fujiyama A."/>
            <person name="Inagaki F."/>
            <person name="Takami H."/>
        </authorList>
    </citation>
    <scope>NUCLEOTIDE SEQUENCE</scope>
    <source>
        <strain evidence="2">Expedition CK06-06</strain>
    </source>
</reference>
<dbReference type="Pfam" id="PF17651">
    <property type="entry name" value="Raco_middle"/>
    <property type="match status" value="1"/>
</dbReference>
<comment type="caution">
    <text evidence="2">The sequence shown here is derived from an EMBL/GenBank/DDBJ whole genome shotgun (WGS) entry which is preliminary data.</text>
</comment>
<name>X1DSP1_9ZZZZ</name>
<dbReference type="InterPro" id="IPR042259">
    <property type="entry name" value="Raco-like_middle_sf"/>
</dbReference>
<feature type="non-terminal residue" evidence="2">
    <location>
        <position position="86"/>
    </location>
</feature>
<proteinExistence type="predicted"/>
<gene>
    <name evidence="2" type="ORF">S01H4_62686</name>
</gene>
<evidence type="ECO:0000259" key="1">
    <source>
        <dbReference type="Pfam" id="PF17651"/>
    </source>
</evidence>
<protein>
    <recommendedName>
        <fullName evidence="1">RACo-like middle region domain-containing protein</fullName>
    </recommendedName>
</protein>
<feature type="domain" description="RACo-like middle region" evidence="1">
    <location>
        <begin position="17"/>
        <end position="80"/>
    </location>
</feature>
<dbReference type="InterPro" id="IPR041414">
    <property type="entry name" value="Raco-like_middle"/>
</dbReference>
<evidence type="ECO:0000313" key="2">
    <source>
        <dbReference type="EMBL" id="GAH07964.1"/>
    </source>
</evidence>
<sequence length="86" mass="9827">MLWTSKPKNISLIVLLPTTTIVLHLMDLESGKLIFTSAFENPQRIIDGNDVISRIMYDREKPAALYEELISCINEKMGKMPCDENE</sequence>
<dbReference type="EMBL" id="BART01037479">
    <property type="protein sequence ID" value="GAH07964.1"/>
    <property type="molecule type" value="Genomic_DNA"/>
</dbReference>
<accession>X1DSP1</accession>
<dbReference type="AlphaFoldDB" id="X1DSP1"/>
<dbReference type="Gene3D" id="3.30.420.480">
    <property type="entry name" value="Domain of unknown function (DUF4445)"/>
    <property type="match status" value="1"/>
</dbReference>